<dbReference type="EMBL" id="CYRY02030751">
    <property type="protein sequence ID" value="VCX04893.1"/>
    <property type="molecule type" value="Genomic_DNA"/>
</dbReference>
<feature type="compositionally biased region" description="Polar residues" evidence="1">
    <location>
        <begin position="109"/>
        <end position="122"/>
    </location>
</feature>
<sequence>MRQRHGRPSPGSVVRPPLQPSFPGSPPSRPPASGELRCFLPRVSDRHRRSGAAGSALLAAAGRGFGVVGSPSRLPGAPPLRWRLDPGDPPRSCGSLPTPRVLSEHAETPRTSPGRQLLGSNGSRKKPDFFFFFFLEIGFAVFPSL</sequence>
<protein>
    <submittedName>
        <fullName evidence="2">Uncharacterized protein</fullName>
    </submittedName>
</protein>
<evidence type="ECO:0000313" key="2">
    <source>
        <dbReference type="EMBL" id="VCX04893.1"/>
    </source>
</evidence>
<feature type="non-terminal residue" evidence="2">
    <location>
        <position position="145"/>
    </location>
</feature>
<evidence type="ECO:0000256" key="1">
    <source>
        <dbReference type="SAM" id="MobiDB-lite"/>
    </source>
</evidence>
<proteinExistence type="predicted"/>
<accession>A0A9X9Q3Z3</accession>
<feature type="region of interest" description="Disordered" evidence="1">
    <location>
        <begin position="70"/>
        <end position="123"/>
    </location>
</feature>
<comment type="caution">
    <text evidence="2">The sequence shown here is derived from an EMBL/GenBank/DDBJ whole genome shotgun (WGS) entry which is preliminary data.</text>
</comment>
<name>A0A9X9Q3Z3_GULGU</name>
<feature type="compositionally biased region" description="Pro residues" evidence="1">
    <location>
        <begin position="17"/>
        <end position="30"/>
    </location>
</feature>
<gene>
    <name evidence="2" type="ORF">BN2614_LOCUS1</name>
</gene>
<organism evidence="2 3">
    <name type="scientific">Gulo gulo</name>
    <name type="common">Wolverine</name>
    <name type="synonym">Gluton</name>
    <dbReference type="NCBI Taxonomy" id="48420"/>
    <lineage>
        <taxon>Eukaryota</taxon>
        <taxon>Metazoa</taxon>
        <taxon>Chordata</taxon>
        <taxon>Craniata</taxon>
        <taxon>Vertebrata</taxon>
        <taxon>Euteleostomi</taxon>
        <taxon>Mammalia</taxon>
        <taxon>Eutheria</taxon>
        <taxon>Laurasiatheria</taxon>
        <taxon>Carnivora</taxon>
        <taxon>Caniformia</taxon>
        <taxon>Musteloidea</taxon>
        <taxon>Mustelidae</taxon>
        <taxon>Guloninae</taxon>
        <taxon>Gulo</taxon>
    </lineage>
</organism>
<dbReference type="AlphaFoldDB" id="A0A9X9Q3Z3"/>
<feature type="region of interest" description="Disordered" evidence="1">
    <location>
        <begin position="1"/>
        <end position="36"/>
    </location>
</feature>
<reference evidence="2 3" key="1">
    <citation type="submission" date="2018-10" db="EMBL/GenBank/DDBJ databases">
        <authorList>
            <person name="Ekblom R."/>
            <person name="Jareborg N."/>
        </authorList>
    </citation>
    <scope>NUCLEOTIDE SEQUENCE [LARGE SCALE GENOMIC DNA]</scope>
    <source>
        <tissue evidence="2">Muscle</tissue>
    </source>
</reference>
<evidence type="ECO:0000313" key="3">
    <source>
        <dbReference type="Proteomes" id="UP000269945"/>
    </source>
</evidence>
<keyword evidence="3" id="KW-1185">Reference proteome</keyword>
<dbReference type="Proteomes" id="UP000269945">
    <property type="component" value="Unassembled WGS sequence"/>
</dbReference>